<dbReference type="PANTHER" id="PTHR43432:SF3">
    <property type="entry name" value="SLR0285 PROTEIN"/>
    <property type="match status" value="1"/>
</dbReference>
<dbReference type="Gene3D" id="3.80.30.30">
    <property type="match status" value="1"/>
</dbReference>
<feature type="domain" description="Radical SAM core" evidence="5">
    <location>
        <begin position="59"/>
        <end position="306"/>
    </location>
</feature>
<keyword evidence="1" id="KW-0479">Metal-binding</keyword>
<evidence type="ECO:0000313" key="7">
    <source>
        <dbReference type="Proteomes" id="UP000460221"/>
    </source>
</evidence>
<gene>
    <name evidence="6" type="ORF">GIS00_20560</name>
</gene>
<keyword evidence="3" id="KW-0411">Iron-sulfur</keyword>
<dbReference type="AlphaFoldDB" id="A0A7K1FQB3"/>
<dbReference type="CDD" id="cd01335">
    <property type="entry name" value="Radical_SAM"/>
    <property type="match status" value="1"/>
</dbReference>
<evidence type="ECO:0000256" key="1">
    <source>
        <dbReference type="ARBA" id="ARBA00022723"/>
    </source>
</evidence>
<dbReference type="SFLD" id="SFLDG01084">
    <property type="entry name" value="Uncharacterised_Radical_SAM_Su"/>
    <property type="match status" value="1"/>
</dbReference>
<dbReference type="InterPro" id="IPR007197">
    <property type="entry name" value="rSAM"/>
</dbReference>
<name>A0A7K1FQB3_9ACTN</name>
<reference evidence="6 7" key="1">
    <citation type="submission" date="2019-11" db="EMBL/GenBank/DDBJ databases">
        <authorList>
            <person name="Jiang L.-Q."/>
        </authorList>
    </citation>
    <scope>NUCLEOTIDE SEQUENCE [LARGE SCALE GENOMIC DNA]</scope>
    <source>
        <strain evidence="6 7">YIM 132087</strain>
    </source>
</reference>
<dbReference type="PROSITE" id="PS51918">
    <property type="entry name" value="RADICAL_SAM"/>
    <property type="match status" value="1"/>
</dbReference>
<dbReference type="InterPro" id="IPR040086">
    <property type="entry name" value="MJ0683-like"/>
</dbReference>
<proteinExistence type="predicted"/>
<evidence type="ECO:0000259" key="5">
    <source>
        <dbReference type="PROSITE" id="PS51918"/>
    </source>
</evidence>
<accession>A0A7K1FQB3</accession>
<evidence type="ECO:0000256" key="3">
    <source>
        <dbReference type="ARBA" id="ARBA00023014"/>
    </source>
</evidence>
<dbReference type="Pfam" id="PF04055">
    <property type="entry name" value="Radical_SAM"/>
    <property type="match status" value="1"/>
</dbReference>
<organism evidence="6 7">
    <name type="scientific">Nakamurella alba</name>
    <dbReference type="NCBI Taxonomy" id="2665158"/>
    <lineage>
        <taxon>Bacteria</taxon>
        <taxon>Bacillati</taxon>
        <taxon>Actinomycetota</taxon>
        <taxon>Actinomycetes</taxon>
        <taxon>Nakamurellales</taxon>
        <taxon>Nakamurellaceae</taxon>
        <taxon>Nakamurella</taxon>
    </lineage>
</organism>
<dbReference type="GO" id="GO:0003824">
    <property type="term" value="F:catalytic activity"/>
    <property type="evidence" value="ECO:0007669"/>
    <property type="project" value="InterPro"/>
</dbReference>
<evidence type="ECO:0000313" key="6">
    <source>
        <dbReference type="EMBL" id="MTD16337.1"/>
    </source>
</evidence>
<comment type="caution">
    <text evidence="6">The sequence shown here is derived from an EMBL/GenBank/DDBJ whole genome shotgun (WGS) entry which is preliminary data.</text>
</comment>
<dbReference type="GO" id="GO:0046872">
    <property type="term" value="F:metal ion binding"/>
    <property type="evidence" value="ECO:0007669"/>
    <property type="project" value="UniProtKB-KW"/>
</dbReference>
<dbReference type="EMBL" id="WLYK01000009">
    <property type="protein sequence ID" value="MTD16337.1"/>
    <property type="molecule type" value="Genomic_DNA"/>
</dbReference>
<dbReference type="PANTHER" id="PTHR43432">
    <property type="entry name" value="SLR0285 PROTEIN"/>
    <property type="match status" value="1"/>
</dbReference>
<evidence type="ECO:0000256" key="4">
    <source>
        <dbReference type="SAM" id="MobiDB-lite"/>
    </source>
</evidence>
<dbReference type="SUPFAM" id="SSF102114">
    <property type="entry name" value="Radical SAM enzymes"/>
    <property type="match status" value="1"/>
</dbReference>
<feature type="region of interest" description="Disordered" evidence="4">
    <location>
        <begin position="321"/>
        <end position="363"/>
    </location>
</feature>
<keyword evidence="2" id="KW-0408">Iron</keyword>
<keyword evidence="7" id="KW-1185">Reference proteome</keyword>
<protein>
    <submittedName>
        <fullName evidence="6">Radical SAM protein</fullName>
    </submittedName>
</protein>
<dbReference type="SFLD" id="SFLDS00029">
    <property type="entry name" value="Radical_SAM"/>
    <property type="match status" value="1"/>
</dbReference>
<dbReference type="GO" id="GO:0051536">
    <property type="term" value="F:iron-sulfur cluster binding"/>
    <property type="evidence" value="ECO:0007669"/>
    <property type="project" value="UniProtKB-KW"/>
</dbReference>
<dbReference type="InterPro" id="IPR058240">
    <property type="entry name" value="rSAM_sf"/>
</dbReference>
<evidence type="ECO:0000256" key="2">
    <source>
        <dbReference type="ARBA" id="ARBA00023004"/>
    </source>
</evidence>
<sequence length="363" mass="39678">MCSNVRVRWERQSLLGEDPSALPGLGRLGGLVRSVRTPEFAGVTFHEVVARSVLNRIRGPMPFSWTVNPYRGCTHACVYCFARNTHTYLEFDAGHDFDTEIVVKTNIAQVLGKQLAAPSWRREQVAMGTNTDPYQRAEGRYALMPGIIETLVAHRTPFSILTKGTVLSRDLPLLAEAATRVPVGIGVSLALVDKELQQLLEPGTPSPTARLQLVRRITDAGLPCGVLVAPLLPYLTDSEQQITEVMADLKEAGATGVTGFALHLRPGAREWFLRWLAEQHPELVPAYEGLYRRGANADAGYRAELAERVRRARRRVGITRSGDDALRGVPGAEGESFPEGAMPGTTPSGSPDHRAPAEQQALF</sequence>
<dbReference type="Proteomes" id="UP000460221">
    <property type="component" value="Unassembled WGS sequence"/>
</dbReference>
<dbReference type="NCBIfam" id="NF038135">
    <property type="entry name" value="rSAM_Rv2578c"/>
    <property type="match status" value="1"/>
</dbReference>